<dbReference type="EMBL" id="JAGEOJ010000023">
    <property type="protein sequence ID" value="MBO2453956.1"/>
    <property type="molecule type" value="Genomic_DNA"/>
</dbReference>
<dbReference type="Proteomes" id="UP000669179">
    <property type="component" value="Unassembled WGS sequence"/>
</dbReference>
<dbReference type="InterPro" id="IPR022657">
    <property type="entry name" value="De-COase2_CS"/>
</dbReference>
<organism evidence="11 12">
    <name type="scientific">Actinomadura barringtoniae</name>
    <dbReference type="NCBI Taxonomy" id="1427535"/>
    <lineage>
        <taxon>Bacteria</taxon>
        <taxon>Bacillati</taxon>
        <taxon>Actinomycetota</taxon>
        <taxon>Actinomycetes</taxon>
        <taxon>Streptosporangiales</taxon>
        <taxon>Thermomonosporaceae</taxon>
        <taxon>Actinomadura</taxon>
    </lineage>
</organism>
<keyword evidence="2 6" id="KW-0210">Decarboxylase</keyword>
<dbReference type="InterPro" id="IPR000183">
    <property type="entry name" value="Orn/DAP/Arg_de-COase"/>
</dbReference>
<feature type="binding site" evidence="6">
    <location>
        <begin position="301"/>
        <end position="304"/>
    </location>
    <ligand>
        <name>pyridoxal 5'-phosphate</name>
        <dbReference type="ChEBI" id="CHEBI:597326"/>
    </ligand>
</feature>
<feature type="binding site" evidence="6">
    <location>
        <position position="402"/>
    </location>
    <ligand>
        <name>pyridoxal 5'-phosphate</name>
        <dbReference type="ChEBI" id="CHEBI:597326"/>
    </ligand>
</feature>
<comment type="subunit">
    <text evidence="6">Homodimer.</text>
</comment>
<dbReference type="PRINTS" id="PR01181">
    <property type="entry name" value="DAPDCRBXLASE"/>
</dbReference>
<keyword evidence="4 6" id="KW-0457">Lysine biosynthesis</keyword>
<dbReference type="CDD" id="cd06828">
    <property type="entry name" value="PLPDE_III_DapDC"/>
    <property type="match status" value="1"/>
</dbReference>
<dbReference type="GO" id="GO:0030170">
    <property type="term" value="F:pyridoxal phosphate binding"/>
    <property type="evidence" value="ECO:0007669"/>
    <property type="project" value="UniProtKB-UniRule"/>
</dbReference>
<dbReference type="PANTHER" id="PTHR43727">
    <property type="entry name" value="DIAMINOPIMELATE DECARBOXYLASE"/>
    <property type="match status" value="1"/>
</dbReference>
<comment type="function">
    <text evidence="6">Specifically catalyzes the decarboxylation of meso-diaminopimelate (meso-DAP) to L-lysine.</text>
</comment>
<evidence type="ECO:0000256" key="9">
    <source>
        <dbReference type="RuleBase" id="RU003738"/>
    </source>
</evidence>
<feature type="binding site" evidence="6">
    <location>
        <position position="341"/>
    </location>
    <ligand>
        <name>substrate</name>
    </ligand>
</feature>
<dbReference type="Pfam" id="PF02784">
    <property type="entry name" value="Orn_Arg_deC_N"/>
    <property type="match status" value="1"/>
</dbReference>
<comment type="catalytic activity">
    <reaction evidence="6 9">
        <text>meso-2,6-diaminopimelate + H(+) = L-lysine + CO2</text>
        <dbReference type="Rhea" id="RHEA:15101"/>
        <dbReference type="ChEBI" id="CHEBI:15378"/>
        <dbReference type="ChEBI" id="CHEBI:16526"/>
        <dbReference type="ChEBI" id="CHEBI:32551"/>
        <dbReference type="ChEBI" id="CHEBI:57791"/>
        <dbReference type="EC" id="4.1.1.20"/>
    </reaction>
</comment>
<dbReference type="Gene3D" id="2.40.37.10">
    <property type="entry name" value="Lyase, Ornithine Decarboxylase, Chain A, domain 1"/>
    <property type="match status" value="1"/>
</dbReference>
<dbReference type="InterPro" id="IPR022653">
    <property type="entry name" value="De-COase2_pyr-phos_BS"/>
</dbReference>
<dbReference type="AlphaFoldDB" id="A0A939PJN3"/>
<dbReference type="NCBIfam" id="TIGR01048">
    <property type="entry name" value="lysA"/>
    <property type="match status" value="1"/>
</dbReference>
<comment type="caution">
    <text evidence="11">The sequence shown here is derived from an EMBL/GenBank/DDBJ whole genome shotgun (WGS) entry which is preliminary data.</text>
</comment>
<gene>
    <name evidence="6 11" type="primary">lysA</name>
    <name evidence="11" type="ORF">J4573_43185</name>
</gene>
<evidence type="ECO:0000256" key="3">
    <source>
        <dbReference type="ARBA" id="ARBA00022898"/>
    </source>
</evidence>
<dbReference type="GO" id="GO:0008836">
    <property type="term" value="F:diaminopimelate decarboxylase activity"/>
    <property type="evidence" value="ECO:0007669"/>
    <property type="project" value="UniProtKB-UniRule"/>
</dbReference>
<feature type="active site" description="Proton donor" evidence="8">
    <location>
        <position position="372"/>
    </location>
</feature>
<feature type="binding site" evidence="6">
    <location>
        <position position="304"/>
    </location>
    <ligand>
        <name>substrate</name>
    </ligand>
</feature>
<evidence type="ECO:0000256" key="5">
    <source>
        <dbReference type="ARBA" id="ARBA00023239"/>
    </source>
</evidence>
<dbReference type="InterPro" id="IPR022644">
    <property type="entry name" value="De-COase2_N"/>
</dbReference>
<comment type="similarity">
    <text evidence="6">Belongs to the Orn/Lys/Arg decarboxylase class-II family. LysA subfamily.</text>
</comment>
<evidence type="ECO:0000256" key="6">
    <source>
        <dbReference type="HAMAP-Rule" id="MF_02120"/>
    </source>
</evidence>
<evidence type="ECO:0000313" key="12">
    <source>
        <dbReference type="Proteomes" id="UP000669179"/>
    </source>
</evidence>
<feature type="binding site" evidence="6">
    <location>
        <position position="402"/>
    </location>
    <ligand>
        <name>substrate</name>
    </ligand>
</feature>
<comment type="cofactor">
    <cofactor evidence="1 6 8 9">
        <name>pyridoxal 5'-phosphate</name>
        <dbReference type="ChEBI" id="CHEBI:597326"/>
    </cofactor>
</comment>
<dbReference type="HAMAP" id="MF_02120">
    <property type="entry name" value="LysA"/>
    <property type="match status" value="1"/>
</dbReference>
<keyword evidence="5 6" id="KW-0456">Lyase</keyword>
<feature type="binding site" evidence="6">
    <location>
        <position position="345"/>
    </location>
    <ligand>
        <name>substrate</name>
    </ligand>
</feature>
<sequence>MNKELDVVVTQVKESVWPVTAYPRQDGDMAVGGIGLAKLAERFGTPLHVMDEEDVRRRCRAFTRAFPEADVAYAGKAFLCRVMAGWIASEGLSLDVCSAGELAVARTAGFPARKVLMHGNAKTPDDLRAALSYGVGRIVVDSFSEITRLAAMAAGGTTPRPRLMVRVTPGVDGHTHEAISTGTDDQKFGFSLASGAAAEAIQRVIAQRRLELVGLHCHIGSQITDLDAFDLSARRMIGLLAAVRDAHGITLPQLDLGGGFGVPYREGDPELDPQALADRLHRVLREACDENRLPVPKITIEPGRAIAARAGVTVYRVVSVKHAASGGLLVAVNGGMSDNPRPGLYGARYSVRLIGRKSLGGDRTATVVGRHCEAGDVLVKDAQFPADIRPGDLLAIPCTGAYHHSMASNYNLVPRPPVLAVREGRARLMIRRETEEDLLRRDAG</sequence>
<dbReference type="PANTHER" id="PTHR43727:SF2">
    <property type="entry name" value="GROUP IV DECARBOXYLASE"/>
    <property type="match status" value="1"/>
</dbReference>
<keyword evidence="3 6" id="KW-0663">Pyridoxal phosphate</keyword>
<dbReference type="PROSITE" id="PS00878">
    <property type="entry name" value="ODR_DC_2_1"/>
    <property type="match status" value="1"/>
</dbReference>
<evidence type="ECO:0000259" key="10">
    <source>
        <dbReference type="Pfam" id="PF02784"/>
    </source>
</evidence>
<evidence type="ECO:0000256" key="7">
    <source>
        <dbReference type="NCBIfam" id="TIGR01048"/>
    </source>
</evidence>
<dbReference type="SUPFAM" id="SSF51419">
    <property type="entry name" value="PLP-binding barrel"/>
    <property type="match status" value="1"/>
</dbReference>
<evidence type="ECO:0000313" key="11">
    <source>
        <dbReference type="EMBL" id="MBO2453956.1"/>
    </source>
</evidence>
<dbReference type="EC" id="4.1.1.20" evidence="6 7"/>
<dbReference type="PRINTS" id="PR01179">
    <property type="entry name" value="ODADCRBXLASE"/>
</dbReference>
<dbReference type="PROSITE" id="PS00879">
    <property type="entry name" value="ODR_DC_2_2"/>
    <property type="match status" value="1"/>
</dbReference>
<dbReference type="GO" id="GO:0009089">
    <property type="term" value="P:lysine biosynthetic process via diaminopimelate"/>
    <property type="evidence" value="ECO:0007669"/>
    <property type="project" value="UniProtKB-UniRule"/>
</dbReference>
<dbReference type="InterPro" id="IPR009006">
    <property type="entry name" value="Ala_racemase/Decarboxylase_C"/>
</dbReference>
<evidence type="ECO:0000256" key="8">
    <source>
        <dbReference type="PIRSR" id="PIRSR600183-50"/>
    </source>
</evidence>
<accession>A0A939PJN3</accession>
<evidence type="ECO:0000256" key="4">
    <source>
        <dbReference type="ARBA" id="ARBA00023154"/>
    </source>
</evidence>
<proteinExistence type="inferred from homology"/>
<feature type="domain" description="Orn/DAP/Arg decarboxylase 2 N-terminal" evidence="10">
    <location>
        <begin position="53"/>
        <end position="308"/>
    </location>
</feature>
<keyword evidence="6" id="KW-0028">Amino-acid biosynthesis</keyword>
<feature type="binding site" evidence="6">
    <location>
        <position position="373"/>
    </location>
    <ligand>
        <name>substrate</name>
    </ligand>
</feature>
<evidence type="ECO:0000256" key="2">
    <source>
        <dbReference type="ARBA" id="ARBA00022793"/>
    </source>
</evidence>
<feature type="binding site" evidence="6">
    <location>
        <position position="259"/>
    </location>
    <ligand>
        <name>pyridoxal 5'-phosphate</name>
        <dbReference type="ChEBI" id="CHEBI:597326"/>
    </ligand>
</feature>
<feature type="modified residue" description="N6-(pyridoxal phosphate)lysine" evidence="6 8">
    <location>
        <position position="76"/>
    </location>
</feature>
<name>A0A939PJN3_9ACTN</name>
<evidence type="ECO:0000256" key="1">
    <source>
        <dbReference type="ARBA" id="ARBA00001933"/>
    </source>
</evidence>
<dbReference type="Gene3D" id="3.20.20.10">
    <property type="entry name" value="Alanine racemase"/>
    <property type="match status" value="1"/>
</dbReference>
<dbReference type="InterPro" id="IPR029066">
    <property type="entry name" value="PLP-binding_barrel"/>
</dbReference>
<reference evidence="11" key="1">
    <citation type="submission" date="2021-03" db="EMBL/GenBank/DDBJ databases">
        <authorList>
            <person name="Kanchanasin P."/>
            <person name="Saeng-In P."/>
            <person name="Phongsopitanun W."/>
            <person name="Yuki M."/>
            <person name="Kudo T."/>
            <person name="Ohkuma M."/>
            <person name="Tanasupawat S."/>
        </authorList>
    </citation>
    <scope>NUCLEOTIDE SEQUENCE</scope>
    <source>
        <strain evidence="11">GKU 128</strain>
    </source>
</reference>
<dbReference type="FunFam" id="3.20.20.10:FF:000003">
    <property type="entry name" value="Diaminopimelate decarboxylase"/>
    <property type="match status" value="1"/>
</dbReference>
<dbReference type="InterPro" id="IPR002986">
    <property type="entry name" value="DAP_deCOOHase_LysA"/>
</dbReference>
<keyword evidence="12" id="KW-1185">Reference proteome</keyword>
<protein>
    <recommendedName>
        <fullName evidence="6 7">Diaminopimelate decarboxylase</fullName>
        <shortName evidence="6">DAP decarboxylase</shortName>
        <shortName evidence="6">DAPDC</shortName>
        <ecNumber evidence="6 7">4.1.1.20</ecNumber>
    </recommendedName>
</protein>
<comment type="pathway">
    <text evidence="6 9">Amino-acid biosynthesis; L-lysine biosynthesis via DAP pathway; L-lysine from DL-2,6-diaminopimelate: step 1/1.</text>
</comment>
<dbReference type="RefSeq" id="WP_208262009.1">
    <property type="nucleotide sequence ID" value="NZ_JAGEOJ010000023.1"/>
</dbReference>
<dbReference type="SUPFAM" id="SSF50621">
    <property type="entry name" value="Alanine racemase C-terminal domain-like"/>
    <property type="match status" value="1"/>
</dbReference>